<keyword evidence="6" id="KW-0175">Coiled coil</keyword>
<protein>
    <submittedName>
        <fullName evidence="10">Polysaccharide chain length determinant protein domain-containing protein</fullName>
    </submittedName>
</protein>
<feature type="transmembrane region" description="Helical" evidence="7">
    <location>
        <begin position="490"/>
        <end position="512"/>
    </location>
</feature>
<keyword evidence="11" id="KW-1185">Reference proteome</keyword>
<dbReference type="Proteomes" id="UP000663722">
    <property type="component" value="Chromosome"/>
</dbReference>
<dbReference type="Pfam" id="PF02706">
    <property type="entry name" value="Wzz"/>
    <property type="match status" value="1"/>
</dbReference>
<dbReference type="KEGG" id="dmm:dnm_067980"/>
<keyword evidence="2" id="KW-1003">Cell membrane</keyword>
<evidence type="ECO:0000256" key="7">
    <source>
        <dbReference type="SAM" id="Phobius"/>
    </source>
</evidence>
<accession>A0A975BSP8</accession>
<name>A0A975BSP8_9BACT</name>
<evidence type="ECO:0000256" key="3">
    <source>
        <dbReference type="ARBA" id="ARBA00022692"/>
    </source>
</evidence>
<evidence type="ECO:0000259" key="8">
    <source>
        <dbReference type="Pfam" id="PF02706"/>
    </source>
</evidence>
<evidence type="ECO:0000313" key="10">
    <source>
        <dbReference type="EMBL" id="QTA90737.1"/>
    </source>
</evidence>
<evidence type="ECO:0000256" key="4">
    <source>
        <dbReference type="ARBA" id="ARBA00022989"/>
    </source>
</evidence>
<evidence type="ECO:0000256" key="2">
    <source>
        <dbReference type="ARBA" id="ARBA00022475"/>
    </source>
</evidence>
<dbReference type="GO" id="GO:0005886">
    <property type="term" value="C:plasma membrane"/>
    <property type="evidence" value="ECO:0007669"/>
    <property type="project" value="UniProtKB-SubCell"/>
</dbReference>
<evidence type="ECO:0000259" key="9">
    <source>
        <dbReference type="Pfam" id="PF13807"/>
    </source>
</evidence>
<dbReference type="PANTHER" id="PTHR32309">
    <property type="entry name" value="TYROSINE-PROTEIN KINASE"/>
    <property type="match status" value="1"/>
</dbReference>
<dbReference type="PANTHER" id="PTHR32309:SF13">
    <property type="entry name" value="FERRIC ENTEROBACTIN TRANSPORT PROTEIN FEPE"/>
    <property type="match status" value="1"/>
</dbReference>
<gene>
    <name evidence="10" type="ORF">dnm_067980</name>
</gene>
<feature type="coiled-coil region" evidence="6">
    <location>
        <begin position="386"/>
        <end position="451"/>
    </location>
</feature>
<feature type="domain" description="Tyrosine-protein kinase G-rich" evidence="9">
    <location>
        <begin position="427"/>
        <end position="508"/>
    </location>
</feature>
<dbReference type="EMBL" id="CP061800">
    <property type="protein sequence ID" value="QTA90737.1"/>
    <property type="molecule type" value="Genomic_DNA"/>
</dbReference>
<keyword evidence="5 7" id="KW-0472">Membrane</keyword>
<feature type="domain" description="Polysaccharide chain length determinant N-terminal" evidence="8">
    <location>
        <begin position="155"/>
        <end position="233"/>
    </location>
</feature>
<organism evidence="10 11">
    <name type="scientific">Desulfonema magnum</name>
    <dbReference type="NCBI Taxonomy" id="45655"/>
    <lineage>
        <taxon>Bacteria</taxon>
        <taxon>Pseudomonadati</taxon>
        <taxon>Thermodesulfobacteriota</taxon>
        <taxon>Desulfobacteria</taxon>
        <taxon>Desulfobacterales</taxon>
        <taxon>Desulfococcaceae</taxon>
        <taxon>Desulfonema</taxon>
    </lineage>
</organism>
<evidence type="ECO:0000256" key="1">
    <source>
        <dbReference type="ARBA" id="ARBA00004651"/>
    </source>
</evidence>
<dbReference type="Pfam" id="PF13807">
    <property type="entry name" value="GNVR"/>
    <property type="match status" value="1"/>
</dbReference>
<evidence type="ECO:0000313" key="11">
    <source>
        <dbReference type="Proteomes" id="UP000663722"/>
    </source>
</evidence>
<dbReference type="GO" id="GO:0004713">
    <property type="term" value="F:protein tyrosine kinase activity"/>
    <property type="evidence" value="ECO:0007669"/>
    <property type="project" value="TreeGrafter"/>
</dbReference>
<keyword evidence="4 7" id="KW-1133">Transmembrane helix</keyword>
<dbReference type="InterPro" id="IPR003856">
    <property type="entry name" value="LPS_length_determ_N"/>
</dbReference>
<keyword evidence="3 7" id="KW-0812">Transmembrane</keyword>
<feature type="transmembrane region" description="Helical" evidence="7">
    <location>
        <begin position="161"/>
        <end position="179"/>
    </location>
</feature>
<sequence>MSGLKAKAGSKPAIPVRLSALELFSRKIDLPAFTQENITMDKQLGNSIRFLKKNKERLRKSRRDLRQKLVLIRKPQKLKQESEGVGAELAHIRYEQPERKHESEKLKKDSKELRTQLAHIKSGVKKREQQQKTGKTRKRTFKKTNSLKFDYFIDLIIRYRWLLLISFCLAMIGGMFVSVTTPRIYEANTLILVEPKSIPDKYVEPLTEVTVKERVSTITQQIKSRTYIERVINGAELFAGPEYENMLSEEKVAAVRGNMKVKVTRGRRGADSFTISFRGNDPEKITRAVNILAGYFIDESIRFMAEQVFAASDFIQEELRDKAEDLIAVENALREYRTRYMGGLSEQLDSNLKMLDIFYTRLNEREKGLRDEKRRLIQLGKQANTHKEIKDQYEDTQKSIKQYEEDISEILNKISRFEKRIEDTPKREQELMSLTRDYKNLQDSYNKLLSKKLDADMAVRIERKSIGQRFRILDSAKVSEKPVSPDIKKLFIISVLTGLGIGIGLMLLLDILDTSEKT</sequence>
<dbReference type="AlphaFoldDB" id="A0A975BSP8"/>
<comment type="subcellular location">
    <subcellularLocation>
        <location evidence="1">Cell membrane</location>
        <topology evidence="1">Multi-pass membrane protein</topology>
    </subcellularLocation>
</comment>
<evidence type="ECO:0000256" key="6">
    <source>
        <dbReference type="SAM" id="Coils"/>
    </source>
</evidence>
<dbReference type="InterPro" id="IPR050445">
    <property type="entry name" value="Bact_polysacc_biosynth/exp"/>
</dbReference>
<evidence type="ECO:0000256" key="5">
    <source>
        <dbReference type="ARBA" id="ARBA00023136"/>
    </source>
</evidence>
<dbReference type="InterPro" id="IPR032807">
    <property type="entry name" value="GNVR"/>
</dbReference>
<reference evidence="10" key="1">
    <citation type="journal article" date="2021" name="Microb. Physiol.">
        <title>Proteogenomic Insights into the Physiology of Marine, Sulfate-Reducing, Filamentous Desulfonema limicola and Desulfonema magnum.</title>
        <authorList>
            <person name="Schnaars V."/>
            <person name="Wohlbrand L."/>
            <person name="Scheve S."/>
            <person name="Hinrichs C."/>
            <person name="Reinhardt R."/>
            <person name="Rabus R."/>
        </authorList>
    </citation>
    <scope>NUCLEOTIDE SEQUENCE</scope>
    <source>
        <strain evidence="10">4be13</strain>
    </source>
</reference>
<dbReference type="RefSeq" id="WP_207678800.1">
    <property type="nucleotide sequence ID" value="NZ_CP061800.1"/>
</dbReference>
<proteinExistence type="predicted"/>